<proteinExistence type="predicted"/>
<feature type="compositionally biased region" description="Basic and acidic residues" evidence="1">
    <location>
        <begin position="60"/>
        <end position="69"/>
    </location>
</feature>
<protein>
    <submittedName>
        <fullName evidence="3">Carbohydrate-binding module 48 family protein</fullName>
    </submittedName>
</protein>
<accession>X8CHS9</accession>
<dbReference type="CDD" id="cd02853">
    <property type="entry name" value="E_set_MTHase_like_N"/>
    <property type="match status" value="1"/>
</dbReference>
<dbReference type="InterPro" id="IPR013783">
    <property type="entry name" value="Ig-like_fold"/>
</dbReference>
<dbReference type="SUPFAM" id="SSF81296">
    <property type="entry name" value="E set domains"/>
    <property type="match status" value="1"/>
</dbReference>
<dbReference type="Pfam" id="PF02922">
    <property type="entry name" value="CBM_48"/>
    <property type="match status" value="1"/>
</dbReference>
<dbReference type="EMBL" id="JAOG01000002">
    <property type="protein sequence ID" value="EUA55003.1"/>
    <property type="molecule type" value="Genomic_DNA"/>
</dbReference>
<evidence type="ECO:0000256" key="1">
    <source>
        <dbReference type="SAM" id="MobiDB-lite"/>
    </source>
</evidence>
<evidence type="ECO:0000313" key="3">
    <source>
        <dbReference type="EMBL" id="EUA55003.1"/>
    </source>
</evidence>
<dbReference type="PATRIC" id="fig|1299331.3.peg.3074"/>
<reference evidence="3 4" key="1">
    <citation type="submission" date="2013-12" db="EMBL/GenBank/DDBJ databases">
        <authorList>
            <person name="Zelazny A."/>
            <person name="Olivier K."/>
            <person name="Holland S."/>
            <person name="Lenaerts A."/>
            <person name="Ordway D."/>
            <person name="DeGroote M.A."/>
            <person name="Parker T."/>
            <person name="Sizemore C."/>
            <person name="Tallon L.J."/>
            <person name="Sadzewicz L.K."/>
            <person name="Sengamalay N."/>
            <person name="Fraser C.M."/>
            <person name="Hine E."/>
            <person name="Shefchek K.A."/>
            <person name="Das S.P."/>
            <person name="Tettelin H."/>
        </authorList>
    </citation>
    <scope>NUCLEOTIDE SEQUENCE [LARGE SCALE GENOMIC DNA]</scope>
    <source>
        <strain evidence="3 4">1956</strain>
    </source>
</reference>
<feature type="domain" description="Glycoside hydrolase family 13 N-terminal" evidence="2">
    <location>
        <begin position="2"/>
        <end position="50"/>
    </location>
</feature>
<dbReference type="Proteomes" id="UP000020825">
    <property type="component" value="Unassembled WGS sequence"/>
</dbReference>
<sequence length="95" mass="10838">MTDFRVWAPKPERVRLDVEGQVHPMTRSRDGWWHASVDTAPDARYGYLLDDDPTVLPDPRSARQPEGVHARSQLWDPAGATWTDTGWAGRRSKAR</sequence>
<dbReference type="InterPro" id="IPR014756">
    <property type="entry name" value="Ig_E-set"/>
</dbReference>
<name>X8CHS9_MYCIT</name>
<gene>
    <name evidence="3" type="ORF">I550_3154</name>
</gene>
<comment type="caution">
    <text evidence="3">The sequence shown here is derived from an EMBL/GenBank/DDBJ whole genome shotgun (WGS) entry which is preliminary data.</text>
</comment>
<dbReference type="GO" id="GO:0004553">
    <property type="term" value="F:hydrolase activity, hydrolyzing O-glycosyl compounds"/>
    <property type="evidence" value="ECO:0007669"/>
    <property type="project" value="InterPro"/>
</dbReference>
<evidence type="ECO:0000259" key="2">
    <source>
        <dbReference type="Pfam" id="PF02922"/>
    </source>
</evidence>
<dbReference type="GO" id="GO:0005975">
    <property type="term" value="P:carbohydrate metabolic process"/>
    <property type="evidence" value="ECO:0007669"/>
    <property type="project" value="InterPro"/>
</dbReference>
<dbReference type="InterPro" id="IPR004193">
    <property type="entry name" value="Glyco_hydro_13_N"/>
</dbReference>
<dbReference type="Gene3D" id="2.60.40.10">
    <property type="entry name" value="Immunoglobulins"/>
    <property type="match status" value="1"/>
</dbReference>
<evidence type="ECO:0000313" key="4">
    <source>
        <dbReference type="Proteomes" id="UP000020825"/>
    </source>
</evidence>
<feature type="region of interest" description="Disordered" evidence="1">
    <location>
        <begin position="56"/>
        <end position="95"/>
    </location>
</feature>
<dbReference type="AlphaFoldDB" id="X8CHS9"/>
<organism evidence="3 4">
    <name type="scientific">Mycobacterium intracellulare 1956</name>
    <dbReference type="NCBI Taxonomy" id="1299331"/>
    <lineage>
        <taxon>Bacteria</taxon>
        <taxon>Bacillati</taxon>
        <taxon>Actinomycetota</taxon>
        <taxon>Actinomycetes</taxon>
        <taxon>Mycobacteriales</taxon>
        <taxon>Mycobacteriaceae</taxon>
        <taxon>Mycobacterium</taxon>
        <taxon>Mycobacterium avium complex (MAC)</taxon>
    </lineage>
</organism>